<reference evidence="3" key="1">
    <citation type="journal article" date="2024" name="Antonie Van Leeuwenhoek">
        <title>Isoptericola haloaureus sp. nov., a dimorphic actinobacterium isolated from mangrove sediments of southeast India, implicating biosaline agricultural significance through nitrogen fixation and salt tolerance genes.</title>
        <authorList>
            <person name="Prathaban M."/>
            <person name="Prathiviraj R."/>
            <person name="Ravichandran M."/>
            <person name="Natarajan S.D."/>
            <person name="Sobanaa M."/>
            <person name="Hari Krishna Kumar S."/>
            <person name="Chandrasekar V."/>
            <person name="Selvin J."/>
        </authorList>
    </citation>
    <scope>NUCLEOTIDE SEQUENCE</scope>
    <source>
        <strain evidence="3">MP1014</strain>
    </source>
</reference>
<keyword evidence="2" id="KW-0812">Transmembrane</keyword>
<dbReference type="Pfam" id="PF11298">
    <property type="entry name" value="DUF3099"/>
    <property type="match status" value="1"/>
</dbReference>
<keyword evidence="4" id="KW-1185">Reference proteome</keyword>
<feature type="region of interest" description="Disordered" evidence="1">
    <location>
        <begin position="79"/>
        <end position="121"/>
    </location>
</feature>
<dbReference type="EMBL" id="JBAGLP010000099">
    <property type="protein sequence ID" value="MEG3613859.1"/>
    <property type="molecule type" value="Genomic_DNA"/>
</dbReference>
<evidence type="ECO:0000256" key="2">
    <source>
        <dbReference type="SAM" id="Phobius"/>
    </source>
</evidence>
<evidence type="ECO:0000313" key="4">
    <source>
        <dbReference type="Proteomes" id="UP001310387"/>
    </source>
</evidence>
<evidence type="ECO:0000313" key="3">
    <source>
        <dbReference type="EMBL" id="MEG3613859.1"/>
    </source>
</evidence>
<evidence type="ECO:0000256" key="1">
    <source>
        <dbReference type="SAM" id="MobiDB-lite"/>
    </source>
</evidence>
<organism evidence="3 4">
    <name type="scientific">Isoptericola haloaureus</name>
    <dbReference type="NCBI Taxonomy" id="1542902"/>
    <lineage>
        <taxon>Bacteria</taxon>
        <taxon>Bacillati</taxon>
        <taxon>Actinomycetota</taxon>
        <taxon>Actinomycetes</taxon>
        <taxon>Micrococcales</taxon>
        <taxon>Promicromonosporaceae</taxon>
        <taxon>Isoptericola</taxon>
    </lineage>
</organism>
<protein>
    <submittedName>
        <fullName evidence="3">DUF3099 domain-containing protein</fullName>
    </submittedName>
</protein>
<feature type="transmembrane region" description="Helical" evidence="2">
    <location>
        <begin position="52"/>
        <end position="71"/>
    </location>
</feature>
<accession>A0ABU7Z354</accession>
<name>A0ABU7Z354_9MICO</name>
<feature type="transmembrane region" description="Helical" evidence="2">
    <location>
        <begin position="29"/>
        <end position="46"/>
    </location>
</feature>
<dbReference type="RefSeq" id="WP_332900734.1">
    <property type="nucleotide sequence ID" value="NZ_JBAGLP010000099.1"/>
</dbReference>
<keyword evidence="2" id="KW-0472">Membrane</keyword>
<feature type="compositionally biased region" description="Basic and acidic residues" evidence="1">
    <location>
        <begin position="102"/>
        <end position="121"/>
    </location>
</feature>
<proteinExistence type="predicted"/>
<dbReference type="Proteomes" id="UP001310387">
    <property type="component" value="Unassembled WGS sequence"/>
</dbReference>
<sequence length="121" mass="13321">MSTSSPSEVHSITAVPTNLSDDQHRRMRAYLIQMGLRVVLILTAVLLVDGWLLWACIAGAVILPYTAVLFANAGRDRSARDVESLPPEMPRELPTTPAAPPDDVRIVEHTDDTDDSDRKDD</sequence>
<comment type="caution">
    <text evidence="3">The sequence shown here is derived from an EMBL/GenBank/DDBJ whole genome shotgun (WGS) entry which is preliminary data.</text>
</comment>
<gene>
    <name evidence="3" type="ORF">V5O49_01845</name>
</gene>
<keyword evidence="2" id="KW-1133">Transmembrane helix</keyword>
<dbReference type="InterPro" id="IPR021449">
    <property type="entry name" value="DUF3099"/>
</dbReference>
<reference evidence="3" key="2">
    <citation type="submission" date="2024-02" db="EMBL/GenBank/DDBJ databases">
        <authorList>
            <person name="Prathaban M."/>
            <person name="Mythili R."/>
            <person name="Sharmila Devi N."/>
            <person name="Sobanaa M."/>
            <person name="Prathiviraj R."/>
            <person name="Selvin J."/>
        </authorList>
    </citation>
    <scope>NUCLEOTIDE SEQUENCE</scope>
    <source>
        <strain evidence="3">MP1014</strain>
    </source>
</reference>